<evidence type="ECO:0000256" key="1">
    <source>
        <dbReference type="SAM" id="SignalP"/>
    </source>
</evidence>
<dbReference type="RefSeq" id="WP_007807098.1">
    <property type="nucleotide sequence ID" value="NZ_CP157948.1"/>
</dbReference>
<reference evidence="2" key="1">
    <citation type="submission" date="2024-06" db="EMBL/GenBank/DDBJ databases">
        <authorList>
            <person name="Sun Y."/>
        </authorList>
    </citation>
    <scope>NUCLEOTIDE SEQUENCE</scope>
    <source>
        <strain evidence="2">IGA1.0</strain>
    </source>
</reference>
<evidence type="ECO:0008006" key="3">
    <source>
        <dbReference type="Google" id="ProtNLM"/>
    </source>
</evidence>
<feature type="chain" id="PRO_5043806495" description="Peptidase M4" evidence="1">
    <location>
        <begin position="26"/>
        <end position="150"/>
    </location>
</feature>
<gene>
    <name evidence="2" type="ORF">ABNK63_15955</name>
</gene>
<accession>A0AAU7QKF0</accession>
<proteinExistence type="predicted"/>
<protein>
    <recommendedName>
        <fullName evidence="3">Peptidase M4</fullName>
    </recommendedName>
</protein>
<sequence length="150" mass="15513">MQKKVVARAIGLVLSGVLVAGAANAAEQKVAQPEVTSVNVQGVQVAIDPATGRMVAPSAAQRAALSAAMLKQANAAPLKTANALSQRPRNELEAVKTLKRTKTGKYAAVMQVPETLVSSLVAQTRADGSVAIHHQDEAATSSQPVQEVLQ</sequence>
<name>A0AAU7QKF0_9GAMM</name>
<dbReference type="EMBL" id="CP157948">
    <property type="protein sequence ID" value="XBS89865.1"/>
    <property type="molecule type" value="Genomic_DNA"/>
</dbReference>
<keyword evidence="1" id="KW-0732">Signal</keyword>
<dbReference type="AlphaFoldDB" id="A0AAU7QKF0"/>
<organism evidence="2">
    <name type="scientific">Rhodanobacter sp. IGA1.0</name>
    <dbReference type="NCBI Taxonomy" id="3158582"/>
    <lineage>
        <taxon>Bacteria</taxon>
        <taxon>Pseudomonadati</taxon>
        <taxon>Pseudomonadota</taxon>
        <taxon>Gammaproteobacteria</taxon>
        <taxon>Lysobacterales</taxon>
        <taxon>Rhodanobacteraceae</taxon>
        <taxon>Rhodanobacter</taxon>
    </lineage>
</organism>
<evidence type="ECO:0000313" key="2">
    <source>
        <dbReference type="EMBL" id="XBS89865.1"/>
    </source>
</evidence>
<dbReference type="NCBIfam" id="NF047450">
    <property type="entry name" value="post-PEP-CTERM_1"/>
    <property type="match status" value="1"/>
</dbReference>
<feature type="signal peptide" evidence="1">
    <location>
        <begin position="1"/>
        <end position="25"/>
    </location>
</feature>